<feature type="compositionally biased region" description="Low complexity" evidence="5">
    <location>
        <begin position="430"/>
        <end position="443"/>
    </location>
</feature>
<dbReference type="PROSITE" id="PS00518">
    <property type="entry name" value="ZF_RING_1"/>
    <property type="match status" value="1"/>
</dbReference>
<dbReference type="PROSITE" id="PS50089">
    <property type="entry name" value="ZF_RING_2"/>
    <property type="match status" value="1"/>
</dbReference>
<evidence type="ECO:0000256" key="4">
    <source>
        <dbReference type="PROSITE-ProRule" id="PRU00207"/>
    </source>
</evidence>
<proteinExistence type="predicted"/>
<keyword evidence="3 4" id="KW-0862">Zinc</keyword>
<evidence type="ECO:0000259" key="6">
    <source>
        <dbReference type="PROSITE" id="PS50089"/>
    </source>
</evidence>
<keyword evidence="9" id="KW-1185">Reference proteome</keyword>
<organism evidence="8 9">
    <name type="scientific">Phyllachora maydis</name>
    <dbReference type="NCBI Taxonomy" id="1825666"/>
    <lineage>
        <taxon>Eukaryota</taxon>
        <taxon>Fungi</taxon>
        <taxon>Dikarya</taxon>
        <taxon>Ascomycota</taxon>
        <taxon>Pezizomycotina</taxon>
        <taxon>Sordariomycetes</taxon>
        <taxon>Sordariomycetidae</taxon>
        <taxon>Phyllachorales</taxon>
        <taxon>Phyllachoraceae</taxon>
        <taxon>Phyllachora</taxon>
    </lineage>
</organism>
<dbReference type="EMBL" id="JAQQPM010000006">
    <property type="protein sequence ID" value="KAK2072577.1"/>
    <property type="molecule type" value="Genomic_DNA"/>
</dbReference>
<feature type="region of interest" description="Disordered" evidence="5">
    <location>
        <begin position="428"/>
        <end position="459"/>
    </location>
</feature>
<feature type="zinc finger region" description="TRAF-type" evidence="4">
    <location>
        <begin position="200"/>
        <end position="249"/>
    </location>
</feature>
<feature type="domain" description="RING-type" evidence="6">
    <location>
        <begin position="63"/>
        <end position="102"/>
    </location>
</feature>
<dbReference type="SUPFAM" id="SSF49599">
    <property type="entry name" value="TRAF domain-like"/>
    <property type="match status" value="1"/>
</dbReference>
<dbReference type="AlphaFoldDB" id="A0AAD9I919"/>
<evidence type="ECO:0000313" key="9">
    <source>
        <dbReference type="Proteomes" id="UP001217918"/>
    </source>
</evidence>
<feature type="compositionally biased region" description="Gly residues" evidence="5">
    <location>
        <begin position="444"/>
        <end position="457"/>
    </location>
</feature>
<evidence type="ECO:0000256" key="2">
    <source>
        <dbReference type="ARBA" id="ARBA00022771"/>
    </source>
</evidence>
<evidence type="ECO:0000256" key="3">
    <source>
        <dbReference type="ARBA" id="ARBA00022833"/>
    </source>
</evidence>
<evidence type="ECO:0000259" key="7">
    <source>
        <dbReference type="PROSITE" id="PS50145"/>
    </source>
</evidence>
<reference evidence="8" key="1">
    <citation type="journal article" date="2023" name="Mol. Plant Microbe Interact.">
        <title>Elucidating the Obligate Nature and Biological Capacity of an Invasive Fungal Corn Pathogen.</title>
        <authorList>
            <person name="MacCready J.S."/>
            <person name="Roggenkamp E.M."/>
            <person name="Gdanetz K."/>
            <person name="Chilvers M.I."/>
        </authorList>
    </citation>
    <scope>NUCLEOTIDE SEQUENCE</scope>
    <source>
        <strain evidence="8">PM02</strain>
    </source>
</reference>
<dbReference type="Pfam" id="PF13923">
    <property type="entry name" value="zf-C3HC4_2"/>
    <property type="match status" value="1"/>
</dbReference>
<feature type="domain" description="TRAF-type" evidence="7">
    <location>
        <begin position="200"/>
        <end position="249"/>
    </location>
</feature>
<dbReference type="SMART" id="SM00184">
    <property type="entry name" value="RING"/>
    <property type="match status" value="1"/>
</dbReference>
<dbReference type="PANTHER" id="PTHR10131:SF94">
    <property type="entry name" value="TNF RECEPTOR-ASSOCIATED FACTOR 4"/>
    <property type="match status" value="1"/>
</dbReference>
<dbReference type="Pfam" id="PF02176">
    <property type="entry name" value="zf-TRAF"/>
    <property type="match status" value="1"/>
</dbReference>
<feature type="zinc finger region" description="TRAF-type" evidence="4">
    <location>
        <begin position="126"/>
        <end position="162"/>
    </location>
</feature>
<dbReference type="GO" id="GO:0008270">
    <property type="term" value="F:zinc ion binding"/>
    <property type="evidence" value="ECO:0007669"/>
    <property type="project" value="UniProtKB-KW"/>
</dbReference>
<protein>
    <submittedName>
        <fullName evidence="8">Uncharacterized protein</fullName>
    </submittedName>
</protein>
<dbReference type="InterPro" id="IPR001841">
    <property type="entry name" value="Znf_RING"/>
</dbReference>
<feature type="compositionally biased region" description="Basic and acidic residues" evidence="5">
    <location>
        <begin position="17"/>
        <end position="31"/>
    </location>
</feature>
<evidence type="ECO:0000256" key="5">
    <source>
        <dbReference type="SAM" id="MobiDB-lite"/>
    </source>
</evidence>
<comment type="caution">
    <text evidence="8">The sequence shown here is derived from an EMBL/GenBank/DDBJ whole genome shotgun (WGS) entry which is preliminary data.</text>
</comment>
<feature type="region of interest" description="Disordered" evidence="5">
    <location>
        <begin position="1"/>
        <end position="45"/>
    </location>
</feature>
<feature type="compositionally biased region" description="Gly residues" evidence="5">
    <location>
        <begin position="475"/>
        <end position="484"/>
    </location>
</feature>
<sequence length="515" mass="55789">MPPADALSSGTPRRISHRDSHVLDSDPNPHAEDEDEGPGTVVPPPLRYQELDYLSPVDESLLCPICKTPFYRPVTTKACGHTFCAPCLRRAHALQPTCPIDRSPLRFPADACLTRVVADQVGRLRVRCPNAGCGAALPRDELAAHHERVCAWTQVACPDPACDRLVVRRDAVAEGAACLHRHTDCRYCGARTLLAELEGHYERDCKHNREPCDKCGADVVRHLLPRHAAETCAEEVVPCRYTRHGCRFRDKRGRVGEEHEADCVYRAIGRLSAGAEQDRRTIRDLQGEVASLRADLGRERALLRERTIPPAGLLRAAGMGSFLSDLDLDGTGSHAAGPRGLMMPTCVDSAGGASWESSDEYLLAQFERMVTNYEDLRKSQTEMDGRHAMLLLNETMPIKEQLAELRSNLGVIGMHTAWLMNMMRHNRGLQQQQQQQQHRPGAASAGGGNTGGTGTSGSNGSAAAVIVVTAGAGGSGGGLGGGSHARGEDEGGVHHHPFATSRRNSDGRIEPPPRL</sequence>
<dbReference type="SUPFAM" id="SSF57850">
    <property type="entry name" value="RING/U-box"/>
    <property type="match status" value="1"/>
</dbReference>
<feature type="domain" description="TRAF-type" evidence="7">
    <location>
        <begin position="126"/>
        <end position="162"/>
    </location>
</feature>
<feature type="compositionally biased region" description="Basic and acidic residues" evidence="5">
    <location>
        <begin position="503"/>
        <end position="515"/>
    </location>
</feature>
<dbReference type="Gene3D" id="3.30.40.10">
    <property type="entry name" value="Zinc/RING finger domain, C3HC4 (zinc finger)"/>
    <property type="match status" value="3"/>
</dbReference>
<gene>
    <name evidence="8" type="ORF">P8C59_006924</name>
</gene>
<dbReference type="PANTHER" id="PTHR10131">
    <property type="entry name" value="TNF RECEPTOR ASSOCIATED FACTOR"/>
    <property type="match status" value="1"/>
</dbReference>
<evidence type="ECO:0000313" key="8">
    <source>
        <dbReference type="EMBL" id="KAK2072577.1"/>
    </source>
</evidence>
<name>A0AAD9I919_9PEZI</name>
<dbReference type="InterPro" id="IPR001293">
    <property type="entry name" value="Znf_TRAF"/>
</dbReference>
<dbReference type="Proteomes" id="UP001217918">
    <property type="component" value="Unassembled WGS sequence"/>
</dbReference>
<keyword evidence="2 4" id="KW-0863">Zinc-finger</keyword>
<accession>A0AAD9I919</accession>
<keyword evidence="1 4" id="KW-0479">Metal-binding</keyword>
<dbReference type="InterPro" id="IPR013083">
    <property type="entry name" value="Znf_RING/FYVE/PHD"/>
</dbReference>
<dbReference type="PROSITE" id="PS50145">
    <property type="entry name" value="ZF_TRAF"/>
    <property type="match status" value="2"/>
</dbReference>
<evidence type="ECO:0000256" key="1">
    <source>
        <dbReference type="ARBA" id="ARBA00022723"/>
    </source>
</evidence>
<dbReference type="InterPro" id="IPR017907">
    <property type="entry name" value="Znf_RING_CS"/>
</dbReference>
<feature type="region of interest" description="Disordered" evidence="5">
    <location>
        <begin position="475"/>
        <end position="515"/>
    </location>
</feature>